<evidence type="ECO:0000313" key="4">
    <source>
        <dbReference type="Proteomes" id="UP000183002"/>
    </source>
</evidence>
<feature type="region of interest" description="Disordered" evidence="1">
    <location>
        <begin position="100"/>
        <end position="124"/>
    </location>
</feature>
<dbReference type="STRING" id="1077947.SAMN05216227_103438"/>
<accession>A0A1H8KSK1</accession>
<dbReference type="EMBL" id="FOCO01000034">
    <property type="protein sequence ID" value="SEN95857.1"/>
    <property type="molecule type" value="Genomic_DNA"/>
</dbReference>
<dbReference type="AlphaFoldDB" id="A0A1H8KSK1"/>
<feature type="transmembrane region" description="Helical" evidence="2">
    <location>
        <begin position="55"/>
        <end position="78"/>
    </location>
</feature>
<keyword evidence="2" id="KW-0472">Membrane</keyword>
<protein>
    <submittedName>
        <fullName evidence="3">Uncharacterized protein</fullName>
    </submittedName>
</protein>
<dbReference type="Proteomes" id="UP000183002">
    <property type="component" value="Unassembled WGS sequence"/>
</dbReference>
<keyword evidence="2" id="KW-1133">Transmembrane helix</keyword>
<sequence length="124" mass="13305">MGQFLAEFNTLGIYCVLEFISVAPIGSRIKAPARDKDANTPLRARGSRFIKATNLLWLLTSCASSFEISTTLMLLVLANACTRGLFASVVPTRARDPASHSENCKARSSGETSRVIGGVNTPMV</sequence>
<keyword evidence="4" id="KW-1185">Reference proteome</keyword>
<organism evidence="3 4">
    <name type="scientific">Pseudorhodobacter antarcticus</name>
    <dbReference type="NCBI Taxonomy" id="1077947"/>
    <lineage>
        <taxon>Bacteria</taxon>
        <taxon>Pseudomonadati</taxon>
        <taxon>Pseudomonadota</taxon>
        <taxon>Alphaproteobacteria</taxon>
        <taxon>Rhodobacterales</taxon>
        <taxon>Paracoccaceae</taxon>
        <taxon>Pseudorhodobacter</taxon>
    </lineage>
</organism>
<gene>
    <name evidence="3" type="ORF">SAMN05216227_103438</name>
</gene>
<proteinExistence type="predicted"/>
<reference evidence="3 4" key="1">
    <citation type="submission" date="2016-10" db="EMBL/GenBank/DDBJ databases">
        <authorList>
            <person name="de Groot N.N."/>
        </authorList>
    </citation>
    <scope>NUCLEOTIDE SEQUENCE [LARGE SCALE GENOMIC DNA]</scope>
    <source>
        <strain evidence="3 4">CGMCC 1.10836</strain>
    </source>
</reference>
<keyword evidence="2" id="KW-0812">Transmembrane</keyword>
<evidence type="ECO:0000256" key="1">
    <source>
        <dbReference type="SAM" id="MobiDB-lite"/>
    </source>
</evidence>
<evidence type="ECO:0000313" key="3">
    <source>
        <dbReference type="EMBL" id="SEN95857.1"/>
    </source>
</evidence>
<name>A0A1H8KSK1_9RHOB</name>
<evidence type="ECO:0000256" key="2">
    <source>
        <dbReference type="SAM" id="Phobius"/>
    </source>
</evidence>